<dbReference type="Proteomes" id="UP000009131">
    <property type="component" value="Unassembled WGS sequence"/>
</dbReference>
<dbReference type="InterPro" id="IPR047988">
    <property type="entry name" value="Ribosomal_uS7m_fungi"/>
</dbReference>
<feature type="domain" description="Small ribosomal subunit protein uS7" evidence="5">
    <location>
        <begin position="168"/>
        <end position="295"/>
    </location>
</feature>
<dbReference type="InterPro" id="IPR036823">
    <property type="entry name" value="Ribosomal_uS7_dom_sf"/>
</dbReference>
<dbReference type="Gene3D" id="1.10.455.10">
    <property type="entry name" value="Ribosomal protein S7 domain"/>
    <property type="match status" value="1"/>
</dbReference>
<dbReference type="SUPFAM" id="SSF47973">
    <property type="entry name" value="Ribosomal protein S7"/>
    <property type="match status" value="1"/>
</dbReference>
<dbReference type="GO" id="GO:0005840">
    <property type="term" value="C:ribosome"/>
    <property type="evidence" value="ECO:0007669"/>
    <property type="project" value="UniProtKB-KW"/>
</dbReference>
<feature type="region of interest" description="Disordered" evidence="4">
    <location>
        <begin position="1"/>
        <end position="40"/>
    </location>
</feature>
<dbReference type="GO" id="GO:0006412">
    <property type="term" value="P:translation"/>
    <property type="evidence" value="ECO:0007669"/>
    <property type="project" value="InterPro"/>
</dbReference>
<dbReference type="InterPro" id="IPR023798">
    <property type="entry name" value="Ribosomal_uS7_dom"/>
</dbReference>
<feature type="compositionally biased region" description="Low complexity" evidence="4">
    <location>
        <begin position="68"/>
        <end position="81"/>
    </location>
</feature>
<sequence>MPVRASDAVASTSAKPIKPDLRKNRPVPSRPPSTEENHYEDALEIISAAYEPFRGTKISMDRISQGLPPVKAAPSPSPTSAPRRRPKIRGETLAQFIQRPTVTFPRRFSSTMTHAAIASLGARQPALELDQSARAAVRAAPTTVQAQAAAASALGISFPAIPPLEDPLLGFMTNLIMKDGKKTVARSTVDLMLSTIRLHTHQDPLPLVRLAVERVCPMVRIVSRKKGAKNVLSPVALNERQRVRRGILWLLVASDSKNDKALGRRMAAEVIAILNGNSSALNKRQEAHRSAVLNRSNAR</sequence>
<keyword evidence="2" id="KW-0689">Ribosomal protein</keyword>
<dbReference type="InParanoid" id="G7E6J3"/>
<keyword evidence="3" id="KW-0687">Ribonucleoprotein</keyword>
<feature type="region of interest" description="Disordered" evidence="4">
    <location>
        <begin position="66"/>
        <end position="85"/>
    </location>
</feature>
<dbReference type="EMBL" id="BABT02000152">
    <property type="protein sequence ID" value="GAA98453.1"/>
    <property type="molecule type" value="Genomic_DNA"/>
</dbReference>
<evidence type="ECO:0000313" key="7">
    <source>
        <dbReference type="Proteomes" id="UP000009131"/>
    </source>
</evidence>
<dbReference type="Pfam" id="PF00177">
    <property type="entry name" value="Ribosomal_S7"/>
    <property type="match status" value="1"/>
</dbReference>
<dbReference type="HOGENOM" id="CLU_1156646_0_0_1"/>
<reference evidence="6 7" key="2">
    <citation type="journal article" date="2012" name="Open Biol.">
        <title>Characteristics of nucleosomes and linker DNA regions on the genome of the basidiomycete Mixia osmundae revealed by mono- and dinucleosome mapping.</title>
        <authorList>
            <person name="Nishida H."/>
            <person name="Kondo S."/>
            <person name="Matsumoto T."/>
            <person name="Suzuki Y."/>
            <person name="Yoshikawa H."/>
            <person name="Taylor T.D."/>
            <person name="Sugiyama J."/>
        </authorList>
    </citation>
    <scope>NUCLEOTIDE SEQUENCE [LARGE SCALE GENOMIC DNA]</scope>
    <source>
        <strain evidence="7">CBS 9802 / IAM 14324 / JCM 22182 / KY 12970</strain>
    </source>
</reference>
<reference evidence="6 7" key="1">
    <citation type="journal article" date="2011" name="J. Gen. Appl. Microbiol.">
        <title>Draft genome sequencing of the enigmatic basidiomycete Mixia osmundae.</title>
        <authorList>
            <person name="Nishida H."/>
            <person name="Nagatsuka Y."/>
            <person name="Sugiyama J."/>
        </authorList>
    </citation>
    <scope>NUCLEOTIDE SEQUENCE [LARGE SCALE GENOMIC DNA]</scope>
    <source>
        <strain evidence="7">CBS 9802 / IAM 14324 / JCM 22182 / KY 12970</strain>
    </source>
</reference>
<evidence type="ECO:0000259" key="5">
    <source>
        <dbReference type="Pfam" id="PF00177"/>
    </source>
</evidence>
<accession>G7E6J3</accession>
<dbReference type="STRING" id="764103.G7E6J3"/>
<keyword evidence="7" id="KW-1185">Reference proteome</keyword>
<proteinExistence type="inferred from homology"/>
<gene>
    <name evidence="6" type="primary">Mo05139</name>
    <name evidence="6" type="ORF">E5Q_05139</name>
</gene>
<dbReference type="PANTHER" id="PTHR11205">
    <property type="entry name" value="RIBOSOMAL PROTEIN S7"/>
    <property type="match status" value="1"/>
</dbReference>
<name>G7E6J3_MIXOS</name>
<dbReference type="GO" id="GO:1990904">
    <property type="term" value="C:ribonucleoprotein complex"/>
    <property type="evidence" value="ECO:0007669"/>
    <property type="project" value="UniProtKB-KW"/>
</dbReference>
<organism evidence="6 7">
    <name type="scientific">Mixia osmundae (strain CBS 9802 / IAM 14324 / JCM 22182 / KY 12970)</name>
    <dbReference type="NCBI Taxonomy" id="764103"/>
    <lineage>
        <taxon>Eukaryota</taxon>
        <taxon>Fungi</taxon>
        <taxon>Dikarya</taxon>
        <taxon>Basidiomycota</taxon>
        <taxon>Pucciniomycotina</taxon>
        <taxon>Mixiomycetes</taxon>
        <taxon>Mixiales</taxon>
        <taxon>Mixiaceae</taxon>
        <taxon>Mixia</taxon>
    </lineage>
</organism>
<protein>
    <recommendedName>
        <fullName evidence="5">Small ribosomal subunit protein uS7 domain-containing protein</fullName>
    </recommendedName>
</protein>
<evidence type="ECO:0000256" key="1">
    <source>
        <dbReference type="ARBA" id="ARBA00007151"/>
    </source>
</evidence>
<evidence type="ECO:0000313" key="6">
    <source>
        <dbReference type="EMBL" id="GAA98453.1"/>
    </source>
</evidence>
<evidence type="ECO:0000256" key="3">
    <source>
        <dbReference type="ARBA" id="ARBA00023274"/>
    </source>
</evidence>
<evidence type="ECO:0000256" key="2">
    <source>
        <dbReference type="ARBA" id="ARBA00022980"/>
    </source>
</evidence>
<dbReference type="AlphaFoldDB" id="G7E6J3"/>
<dbReference type="CDD" id="cd14868">
    <property type="entry name" value="uS7_Mitochondria_Fungi"/>
    <property type="match status" value="1"/>
</dbReference>
<dbReference type="InterPro" id="IPR000235">
    <property type="entry name" value="Ribosomal_uS7"/>
</dbReference>
<dbReference type="OrthoDB" id="9972728at2759"/>
<comment type="caution">
    <text evidence="6">The sequence shown here is derived from an EMBL/GenBank/DDBJ whole genome shotgun (WGS) entry which is preliminary data.</text>
</comment>
<evidence type="ECO:0000256" key="4">
    <source>
        <dbReference type="SAM" id="MobiDB-lite"/>
    </source>
</evidence>
<dbReference type="eggNOG" id="KOG3291">
    <property type="taxonomic scope" value="Eukaryota"/>
</dbReference>
<comment type="similarity">
    <text evidence="1">Belongs to the universal ribosomal protein uS7 family.</text>
</comment>